<dbReference type="AlphaFoldDB" id="A0A6J6VDH0"/>
<feature type="domain" description="Glycosyl transferase family 1" evidence="2">
    <location>
        <begin position="249"/>
        <end position="345"/>
    </location>
</feature>
<evidence type="ECO:0000259" key="3">
    <source>
        <dbReference type="Pfam" id="PF13439"/>
    </source>
</evidence>
<evidence type="ECO:0000259" key="2">
    <source>
        <dbReference type="Pfam" id="PF00534"/>
    </source>
</evidence>
<feature type="domain" description="Glycosyltransferase subfamily 4-like N-terminal" evidence="3">
    <location>
        <begin position="68"/>
        <end position="188"/>
    </location>
</feature>
<gene>
    <name evidence="4" type="ORF">UFOPK2925_00136</name>
</gene>
<dbReference type="GO" id="GO:0016757">
    <property type="term" value="F:glycosyltransferase activity"/>
    <property type="evidence" value="ECO:0007669"/>
    <property type="project" value="InterPro"/>
</dbReference>
<dbReference type="SUPFAM" id="SSF53756">
    <property type="entry name" value="UDP-Glycosyltransferase/glycogen phosphorylase"/>
    <property type="match status" value="1"/>
</dbReference>
<proteinExistence type="predicted"/>
<organism evidence="4">
    <name type="scientific">freshwater metagenome</name>
    <dbReference type="NCBI Taxonomy" id="449393"/>
    <lineage>
        <taxon>unclassified sequences</taxon>
        <taxon>metagenomes</taxon>
        <taxon>ecological metagenomes</taxon>
    </lineage>
</organism>
<dbReference type="GO" id="GO:0009103">
    <property type="term" value="P:lipopolysaccharide biosynthetic process"/>
    <property type="evidence" value="ECO:0007669"/>
    <property type="project" value="TreeGrafter"/>
</dbReference>
<dbReference type="PANTHER" id="PTHR46401:SF2">
    <property type="entry name" value="GLYCOSYLTRANSFERASE WBBK-RELATED"/>
    <property type="match status" value="1"/>
</dbReference>
<dbReference type="Pfam" id="PF00534">
    <property type="entry name" value="Glycos_transf_1"/>
    <property type="match status" value="1"/>
</dbReference>
<dbReference type="InterPro" id="IPR001296">
    <property type="entry name" value="Glyco_trans_1"/>
</dbReference>
<dbReference type="Pfam" id="PF13439">
    <property type="entry name" value="Glyco_transf_4"/>
    <property type="match status" value="1"/>
</dbReference>
<dbReference type="EMBL" id="CAEZZU010000008">
    <property type="protein sequence ID" value="CAB4768537.1"/>
    <property type="molecule type" value="Genomic_DNA"/>
</dbReference>
<evidence type="ECO:0000256" key="1">
    <source>
        <dbReference type="ARBA" id="ARBA00022679"/>
    </source>
</evidence>
<evidence type="ECO:0000313" key="4">
    <source>
        <dbReference type="EMBL" id="CAB4768537.1"/>
    </source>
</evidence>
<sequence length="373" mass="41255">MNAPIRPLFVNENMGGHATMHMAIRSALSGYPEVRPQFLDVPNAGFVRRLGAVSIPGLAREDFDLQALRIQLGNSAHVERRLRSWRNPYDVLHVYSQNVALLSSNALATRPSVVATDSTGEQGARILPERRVGKGTKSRIALTKRFEKRVYESATLVIAQSEWAAKSLRADYDVEASRIRIIPFGISVHDALPHITKSLPQITFIGTRLSRKGGDRLLDIWRRHLSTETTLTLVTRDDVKLQPGLRVFQDFRPGDPRLDTLLAATDLFVFPSEIDTFGYALIEAMAAEVPTISLGVAARAEIAVDGLTGLVLPEGADDDALLQGIQQLLSDPVRSREMGIAGRKRVLEHFDARVTTRALVEVLREAQQIFSRG</sequence>
<dbReference type="Gene3D" id="3.40.50.2000">
    <property type="entry name" value="Glycogen Phosphorylase B"/>
    <property type="match status" value="2"/>
</dbReference>
<name>A0A6J6VDH0_9ZZZZ</name>
<dbReference type="InterPro" id="IPR028098">
    <property type="entry name" value="Glyco_trans_4-like_N"/>
</dbReference>
<keyword evidence="1" id="KW-0808">Transferase</keyword>
<protein>
    <submittedName>
        <fullName evidence="4">Unannotated protein</fullName>
    </submittedName>
</protein>
<accession>A0A6J6VDH0</accession>
<dbReference type="CDD" id="cd03801">
    <property type="entry name" value="GT4_PimA-like"/>
    <property type="match status" value="1"/>
</dbReference>
<reference evidence="4" key="1">
    <citation type="submission" date="2020-05" db="EMBL/GenBank/DDBJ databases">
        <authorList>
            <person name="Chiriac C."/>
            <person name="Salcher M."/>
            <person name="Ghai R."/>
            <person name="Kavagutti S V."/>
        </authorList>
    </citation>
    <scope>NUCLEOTIDE SEQUENCE</scope>
</reference>
<dbReference type="PANTHER" id="PTHR46401">
    <property type="entry name" value="GLYCOSYLTRANSFERASE WBBK-RELATED"/>
    <property type="match status" value="1"/>
</dbReference>